<keyword evidence="2" id="KW-1185">Reference proteome</keyword>
<gene>
    <name evidence="1" type="ORF">MERR_LOCUS23576</name>
</gene>
<sequence length="89" mass="9882">MALIIDALAAPPISSSAHTSTIMKLLLQIIVYTLWRERNARIFTSKTTPLSVLKGMVDRTVRDRLLSFPSVNGSPSLLELYFGCISYPI</sequence>
<reference evidence="1" key="1">
    <citation type="submission" date="2020-01" db="EMBL/GenBank/DDBJ databases">
        <authorList>
            <person name="Mishra B."/>
        </authorList>
    </citation>
    <scope>NUCLEOTIDE SEQUENCE [LARGE SCALE GENOMIC DNA]</scope>
</reference>
<evidence type="ECO:0000313" key="2">
    <source>
        <dbReference type="Proteomes" id="UP000467841"/>
    </source>
</evidence>
<evidence type="ECO:0008006" key="3">
    <source>
        <dbReference type="Google" id="ProtNLM"/>
    </source>
</evidence>
<protein>
    <recommendedName>
        <fullName evidence="3">Reverse transcriptase domain-containing protein</fullName>
    </recommendedName>
</protein>
<proteinExistence type="predicted"/>
<dbReference type="AlphaFoldDB" id="A0A6D2JBC6"/>
<dbReference type="Proteomes" id="UP000467841">
    <property type="component" value="Unassembled WGS sequence"/>
</dbReference>
<evidence type="ECO:0000313" key="1">
    <source>
        <dbReference type="EMBL" id="CAA7036341.1"/>
    </source>
</evidence>
<name>A0A6D2JBC6_9BRAS</name>
<organism evidence="1 2">
    <name type="scientific">Microthlaspi erraticum</name>
    <dbReference type="NCBI Taxonomy" id="1685480"/>
    <lineage>
        <taxon>Eukaryota</taxon>
        <taxon>Viridiplantae</taxon>
        <taxon>Streptophyta</taxon>
        <taxon>Embryophyta</taxon>
        <taxon>Tracheophyta</taxon>
        <taxon>Spermatophyta</taxon>
        <taxon>Magnoliopsida</taxon>
        <taxon>eudicotyledons</taxon>
        <taxon>Gunneridae</taxon>
        <taxon>Pentapetalae</taxon>
        <taxon>rosids</taxon>
        <taxon>malvids</taxon>
        <taxon>Brassicales</taxon>
        <taxon>Brassicaceae</taxon>
        <taxon>Coluteocarpeae</taxon>
        <taxon>Microthlaspi</taxon>
    </lineage>
</organism>
<accession>A0A6D2JBC6</accession>
<comment type="caution">
    <text evidence="1">The sequence shown here is derived from an EMBL/GenBank/DDBJ whole genome shotgun (WGS) entry which is preliminary data.</text>
</comment>
<dbReference type="OrthoDB" id="1112953at2759"/>
<dbReference type="EMBL" id="CACVBM020001163">
    <property type="protein sequence ID" value="CAA7036341.1"/>
    <property type="molecule type" value="Genomic_DNA"/>
</dbReference>